<sequence length="581" mass="61650">MTVQRHAPARRGRALAAGLCLGLALTGCVQVPTSSPVGTSEPTARSGDEEQAPLYRPPAPSEGADAGEIVRGFLAAGVGPQDDYAVAREYLTAQARRSWDPGKRTVVYSAQPTVTQADEKGQYVVQVEVDSIVDEHGVRTVMPAGTTEAWQVEVTEVDGQKRVSSTEDGTLLSATQFTAIYAPHNLYFFDQTMTYAVPDVRWFINRGTTAGAVMQALLEGPSEPLRGAVVSAFPPGAPAGLTRPSVPVSAGTAEVDLTGQTVEGADPARLARMRQQIELTLTGLGTVEEVDITIEHDPLGVQGSRERAPEVETELVNDSVQVGVSKDDSSLMFFQGLTVTPVGGLPEVSELAPVDPTMNRSRTDFAFLTEDRDELYVATTEGTLERTVEGESLTSPSIDGLDWVWTADTGADSQVRAVPPAASEKNQPRVISTPWLDSGEQIVDLRVAPDGARAALLIDDGEKTRLVVAGVVRGTDGVPSALTEPEERPTTVPMTQVRWVDGVTLVVADTAESAQDEVEPEVVSLDGTRRVLTPLLGMTDISVGGSGGFYAETKDGVSLLVGSSWRSQDVPHPIRDISSPG</sequence>
<dbReference type="AlphaFoldDB" id="A0A7W7GNQ9"/>
<evidence type="ECO:0000259" key="2">
    <source>
        <dbReference type="SMART" id="SM00909"/>
    </source>
</evidence>
<dbReference type="Pfam" id="PF10647">
    <property type="entry name" value="Gmad1"/>
    <property type="match status" value="1"/>
</dbReference>
<protein>
    <recommendedName>
        <fullName evidence="2">GerMN domain-containing protein</fullName>
    </recommendedName>
</protein>
<dbReference type="Proteomes" id="UP000540191">
    <property type="component" value="Unassembled WGS sequence"/>
</dbReference>
<dbReference type="InterPro" id="IPR059026">
    <property type="entry name" value="LpqB_N"/>
</dbReference>
<dbReference type="RefSeq" id="WP_184241286.1">
    <property type="nucleotide sequence ID" value="NZ_JACHNA010000001.1"/>
</dbReference>
<feature type="domain" description="GerMN" evidence="2">
    <location>
        <begin position="210"/>
        <end position="303"/>
    </location>
</feature>
<accession>A0A7W7GNQ9</accession>
<feature type="compositionally biased region" description="Polar residues" evidence="1">
    <location>
        <begin position="31"/>
        <end position="43"/>
    </location>
</feature>
<evidence type="ECO:0000313" key="3">
    <source>
        <dbReference type="EMBL" id="MBB4735523.1"/>
    </source>
</evidence>
<name>A0A7W7GNQ9_9MICC</name>
<gene>
    <name evidence="3" type="ORF">HDA30_001031</name>
</gene>
<dbReference type="InterPro" id="IPR018910">
    <property type="entry name" value="LpqB_C"/>
</dbReference>
<dbReference type="SMART" id="SM00909">
    <property type="entry name" value="Germane"/>
    <property type="match status" value="1"/>
</dbReference>
<dbReference type="Pfam" id="PF10646">
    <property type="entry name" value="Germane"/>
    <property type="match status" value="1"/>
</dbReference>
<comment type="caution">
    <text evidence="3">The sequence shown here is derived from an EMBL/GenBank/DDBJ whole genome shotgun (WGS) entry which is preliminary data.</text>
</comment>
<dbReference type="EMBL" id="JACHNA010000001">
    <property type="protein sequence ID" value="MBB4735523.1"/>
    <property type="molecule type" value="Genomic_DNA"/>
</dbReference>
<organism evidence="3 4">
    <name type="scientific">Micrococcus cohnii</name>
    <dbReference type="NCBI Taxonomy" id="993416"/>
    <lineage>
        <taxon>Bacteria</taxon>
        <taxon>Bacillati</taxon>
        <taxon>Actinomycetota</taxon>
        <taxon>Actinomycetes</taxon>
        <taxon>Micrococcales</taxon>
        <taxon>Micrococcaceae</taxon>
        <taxon>Micrococcus</taxon>
    </lineage>
</organism>
<proteinExistence type="predicted"/>
<dbReference type="PROSITE" id="PS51257">
    <property type="entry name" value="PROKAR_LIPOPROTEIN"/>
    <property type="match status" value="1"/>
</dbReference>
<evidence type="ECO:0000256" key="1">
    <source>
        <dbReference type="SAM" id="MobiDB-lite"/>
    </source>
</evidence>
<dbReference type="Pfam" id="PF25976">
    <property type="entry name" value="LpqB_N"/>
    <property type="match status" value="1"/>
</dbReference>
<reference evidence="3 4" key="1">
    <citation type="submission" date="2020-08" db="EMBL/GenBank/DDBJ databases">
        <title>Sequencing the genomes of 1000 actinobacteria strains.</title>
        <authorList>
            <person name="Klenk H.-P."/>
        </authorList>
    </citation>
    <scope>NUCLEOTIDE SEQUENCE [LARGE SCALE GENOMIC DNA]</scope>
    <source>
        <strain evidence="3 4">DSM 23974</strain>
    </source>
</reference>
<evidence type="ECO:0000313" key="4">
    <source>
        <dbReference type="Proteomes" id="UP000540191"/>
    </source>
</evidence>
<dbReference type="InterPro" id="IPR019606">
    <property type="entry name" value="GerMN"/>
</dbReference>
<feature type="region of interest" description="Disordered" evidence="1">
    <location>
        <begin position="31"/>
        <end position="65"/>
    </location>
</feature>
<keyword evidence="4" id="KW-1185">Reference proteome</keyword>